<proteinExistence type="predicted"/>
<reference evidence="1 2" key="1">
    <citation type="submission" date="2024-06" db="EMBL/GenBank/DDBJ databases">
        <title>A chromosome-level genome assembly of beet webworm, Loxostege sticticalis.</title>
        <authorList>
            <person name="Zhang Y."/>
        </authorList>
    </citation>
    <scope>NUCLEOTIDE SEQUENCE [LARGE SCALE GENOMIC DNA]</scope>
    <source>
        <strain evidence="1">AQ026</strain>
        <tissue evidence="1">Whole body</tissue>
    </source>
</reference>
<name>A0ABR3HM73_LOXSC</name>
<keyword evidence="2" id="KW-1185">Reference proteome</keyword>
<comment type="caution">
    <text evidence="1">The sequence shown here is derived from an EMBL/GenBank/DDBJ whole genome shotgun (WGS) entry which is preliminary data.</text>
</comment>
<organism evidence="1 2">
    <name type="scientific">Loxostege sticticalis</name>
    <name type="common">Beet webworm moth</name>
    <dbReference type="NCBI Taxonomy" id="481309"/>
    <lineage>
        <taxon>Eukaryota</taxon>
        <taxon>Metazoa</taxon>
        <taxon>Ecdysozoa</taxon>
        <taxon>Arthropoda</taxon>
        <taxon>Hexapoda</taxon>
        <taxon>Insecta</taxon>
        <taxon>Pterygota</taxon>
        <taxon>Neoptera</taxon>
        <taxon>Endopterygota</taxon>
        <taxon>Lepidoptera</taxon>
        <taxon>Glossata</taxon>
        <taxon>Ditrysia</taxon>
        <taxon>Pyraloidea</taxon>
        <taxon>Crambidae</taxon>
        <taxon>Pyraustinae</taxon>
        <taxon>Loxostege</taxon>
    </lineage>
</organism>
<gene>
    <name evidence="1" type="ORF">ABMA27_005211</name>
</gene>
<dbReference type="PANTHER" id="PTHR33053">
    <property type="entry name" value="PROTEIN, PUTATIVE-RELATED"/>
    <property type="match status" value="1"/>
</dbReference>
<evidence type="ECO:0000313" key="1">
    <source>
        <dbReference type="EMBL" id="KAL0871493.1"/>
    </source>
</evidence>
<accession>A0ABR3HM73</accession>
<dbReference type="EMBL" id="JBEUOH010000017">
    <property type="protein sequence ID" value="KAL0871493.1"/>
    <property type="molecule type" value="Genomic_DNA"/>
</dbReference>
<protein>
    <recommendedName>
        <fullName evidence="3">Transposase domain-containing protein</fullName>
    </recommendedName>
</protein>
<evidence type="ECO:0000313" key="2">
    <source>
        <dbReference type="Proteomes" id="UP001549920"/>
    </source>
</evidence>
<sequence length="700" mass="80682">MASQQRKTKNIVNTWKNQCRTGGNRQKVMREYNRILNSSILTENPISVNVRKISEARVTWEPGSVQVFQNTVTVNDDCTMNTVDHDGEDFERHNEDQDSICSENFVETGERVSSSSDSEDDASDILKNLNFREKLRAWAIKENISQTSLKDLLLILNERFCDILPNDPRTLLKTPKNTVIKSLGNNSEYWHNGVFQPLKNILDNIDDLPTCINLNINFDGLPIHNSSKKEFWPILANIDQIDADPFVIGVYFGIGKPKSLKEYLEDFVVEMKNILQHGLEIKNRNIPVKIRCFICDSPARAFIKGVCNFNGMHGCLKCTTVGEYSHRSHTVTFSSQKFPSRNDNDFRAKKYEGHHKVDSPLLELPIDMVEDFPVGDSLHLIDLGIMKKLLVGWRNGNFGLYTTKWCARDITKVNDFLMKCKMPSEIHRSVRTLDCIAHWKGSEFRTFLHYVSIVALIDVLRDDVYHHFLNFFCAITICTVKKYSALLPVAKEMLQCFVDQYKDFYGVDYITSNVHNLLHIVDEVEKFGPLPTFNAYPFENKLYTIKKMLRQGNKPLSQLANRITEEAKLDLKTNAKGNSEFNGPFVSKSLNRLKLHFNNFVLSTKSEDKYCLTKDNAIVEIKEIQSLSPFNVTHIHGYKMKNKLDIFVLPMKSSYLNMYLVEDSADNREEILIVPRNIQCKLVCIEHEKQLYFFPLLHTL</sequence>
<dbReference type="Proteomes" id="UP001549920">
    <property type="component" value="Unassembled WGS sequence"/>
</dbReference>
<evidence type="ECO:0008006" key="3">
    <source>
        <dbReference type="Google" id="ProtNLM"/>
    </source>
</evidence>
<dbReference type="PANTHER" id="PTHR33053:SF9">
    <property type="entry name" value="AGAP000105-PA"/>
    <property type="match status" value="1"/>
</dbReference>